<sequence>MTDNETLTFCQFLRQTLSIDQFEALSKTLGISQNKLTRLLKTPADTPYEVVLKLGELLDIKAIELVNQFDLGIDKITIRQHSLIQ</sequence>
<protein>
    <submittedName>
        <fullName evidence="1">Uncharacterized protein</fullName>
    </submittedName>
</protein>
<keyword evidence="2" id="KW-1185">Reference proteome</keyword>
<gene>
    <name evidence="1" type="ORF">AsAng_0030850</name>
</gene>
<dbReference type="Proteomes" id="UP001060919">
    <property type="component" value="Chromosome"/>
</dbReference>
<evidence type="ECO:0000313" key="2">
    <source>
        <dbReference type="Proteomes" id="UP001060919"/>
    </source>
</evidence>
<dbReference type="EMBL" id="AP026867">
    <property type="protein sequence ID" value="BDS12364.1"/>
    <property type="molecule type" value="Genomic_DNA"/>
</dbReference>
<dbReference type="KEGG" id="aup:AsAng_0030850"/>
<dbReference type="AlphaFoldDB" id="A0A915YG25"/>
<dbReference type="RefSeq" id="WP_264793438.1">
    <property type="nucleotide sequence ID" value="NZ_AP026867.1"/>
</dbReference>
<name>A0A915YG25_9BACT</name>
<organism evidence="1 2">
    <name type="scientific">Aureispira anguillae</name>
    <dbReference type="NCBI Taxonomy" id="2864201"/>
    <lineage>
        <taxon>Bacteria</taxon>
        <taxon>Pseudomonadati</taxon>
        <taxon>Bacteroidota</taxon>
        <taxon>Saprospiria</taxon>
        <taxon>Saprospirales</taxon>
        <taxon>Saprospiraceae</taxon>
        <taxon>Aureispira</taxon>
    </lineage>
</organism>
<accession>A0A915YG25</accession>
<reference evidence="1" key="1">
    <citation type="submission" date="2022-09" db="EMBL/GenBank/DDBJ databases">
        <title>Aureispira anguillicida sp. nov., isolated from Leptocephalus of Japanese eel Anguilla japonica.</title>
        <authorList>
            <person name="Yuasa K."/>
            <person name="Mekata T."/>
            <person name="Ikunari K."/>
        </authorList>
    </citation>
    <scope>NUCLEOTIDE SEQUENCE</scope>
    <source>
        <strain evidence="1">EL160426</strain>
    </source>
</reference>
<evidence type="ECO:0000313" key="1">
    <source>
        <dbReference type="EMBL" id="BDS12364.1"/>
    </source>
</evidence>
<proteinExistence type="predicted"/>